<dbReference type="InterPro" id="IPR027417">
    <property type="entry name" value="P-loop_NTPase"/>
</dbReference>
<evidence type="ECO:0000256" key="5">
    <source>
        <dbReference type="ARBA" id="ARBA00038437"/>
    </source>
</evidence>
<reference evidence="10 11" key="1">
    <citation type="submission" date="2012-10" db="EMBL/GenBank/DDBJ databases">
        <title>Genome sequencing of Tanticharoenia sakaeratensis NBRC 103193.</title>
        <authorList>
            <person name="Azuma Y."/>
            <person name="Hadano H."/>
            <person name="Hirakawa H."/>
            <person name="Matsushita K."/>
        </authorList>
    </citation>
    <scope>NUCLEOTIDE SEQUENCE [LARGE SCALE GENOMIC DNA]</scope>
    <source>
        <strain evidence="10 11">NBRC 103193</strain>
    </source>
</reference>
<dbReference type="InterPro" id="IPR014001">
    <property type="entry name" value="Helicase_ATP-bd"/>
</dbReference>
<dbReference type="GO" id="GO:0003724">
    <property type="term" value="F:RNA helicase activity"/>
    <property type="evidence" value="ECO:0007669"/>
    <property type="project" value="InterPro"/>
</dbReference>
<dbReference type="SMART" id="SM00487">
    <property type="entry name" value="DEXDc"/>
    <property type="match status" value="1"/>
</dbReference>
<evidence type="ECO:0000256" key="2">
    <source>
        <dbReference type="ARBA" id="ARBA00022801"/>
    </source>
</evidence>
<dbReference type="CDD" id="cd18787">
    <property type="entry name" value="SF2_C_DEAD"/>
    <property type="match status" value="1"/>
</dbReference>
<feature type="domain" description="Helicase ATP-binding" evidence="7">
    <location>
        <begin position="39"/>
        <end position="218"/>
    </location>
</feature>
<dbReference type="Pfam" id="PF00270">
    <property type="entry name" value="DEAD"/>
    <property type="match status" value="1"/>
</dbReference>
<dbReference type="GO" id="GO:0003676">
    <property type="term" value="F:nucleic acid binding"/>
    <property type="evidence" value="ECO:0007669"/>
    <property type="project" value="InterPro"/>
</dbReference>
<dbReference type="Proteomes" id="UP000032679">
    <property type="component" value="Unassembled WGS sequence"/>
</dbReference>
<dbReference type="STRING" id="1231623.Tasa_009_175"/>
<dbReference type="GO" id="GO:0005524">
    <property type="term" value="F:ATP binding"/>
    <property type="evidence" value="ECO:0007669"/>
    <property type="project" value="UniProtKB-KW"/>
</dbReference>
<sequence>MDSTASSDDFASLGLSAPLLAALKRAGHARPSPIQQAAIPALLAGRDLIATAQTGSGKTAAYALPILHELSQMPAAAPDQPDVRPIRALVLVPTRELASQVAATFRTFGRDLSLRTRIIAGGMKRAAQLASVLDGCDIAVATCGRLLDLLDGGELQLDALRILVLDEADQMLDQDSLQAMASISAYLPARRQTILCSATMPDAVLQIARRLMHDPLPVDAGPETTTPKKIAQGAIFLDPDDKPRAALAILRETAGRALVFVRTRAQAERVCKALRSAGIGAESLHGDRTQSARNRALDAFRKGTAPVLVATDIAARGLDVEDVALVLNCDMPDTPETYVHRIGRTARAGKRGRAITLCGLEERAALREIEKHIGLKLKILPLPV</sequence>
<dbReference type="PROSITE" id="PS51195">
    <property type="entry name" value="Q_MOTIF"/>
    <property type="match status" value="1"/>
</dbReference>
<keyword evidence="2" id="KW-0378">Hydrolase</keyword>
<dbReference type="PANTHER" id="PTHR47959:SF1">
    <property type="entry name" value="ATP-DEPENDENT RNA HELICASE DBPA"/>
    <property type="match status" value="1"/>
</dbReference>
<evidence type="ECO:0000256" key="3">
    <source>
        <dbReference type="ARBA" id="ARBA00022806"/>
    </source>
</evidence>
<keyword evidence="11" id="KW-1185">Reference proteome</keyword>
<comment type="caution">
    <text evidence="10">The sequence shown here is derived from an EMBL/GenBank/DDBJ whole genome shotgun (WGS) entry which is preliminary data.</text>
</comment>
<dbReference type="GO" id="GO:0005829">
    <property type="term" value="C:cytosol"/>
    <property type="evidence" value="ECO:0007669"/>
    <property type="project" value="TreeGrafter"/>
</dbReference>
<evidence type="ECO:0000259" key="8">
    <source>
        <dbReference type="PROSITE" id="PS51194"/>
    </source>
</evidence>
<evidence type="ECO:0000259" key="9">
    <source>
        <dbReference type="PROSITE" id="PS51195"/>
    </source>
</evidence>
<dbReference type="SUPFAM" id="SSF52540">
    <property type="entry name" value="P-loop containing nucleoside triphosphate hydrolases"/>
    <property type="match status" value="1"/>
</dbReference>
<evidence type="ECO:0000256" key="4">
    <source>
        <dbReference type="ARBA" id="ARBA00022840"/>
    </source>
</evidence>
<evidence type="ECO:0000256" key="6">
    <source>
        <dbReference type="PROSITE-ProRule" id="PRU00552"/>
    </source>
</evidence>
<dbReference type="Pfam" id="PF00271">
    <property type="entry name" value="Helicase_C"/>
    <property type="match status" value="1"/>
</dbReference>
<keyword evidence="4" id="KW-0067">ATP-binding</keyword>
<evidence type="ECO:0000313" key="11">
    <source>
        <dbReference type="Proteomes" id="UP000032679"/>
    </source>
</evidence>
<organism evidence="10 11">
    <name type="scientific">Tanticharoenia sakaeratensis NBRC 103193</name>
    <dbReference type="NCBI Taxonomy" id="1231623"/>
    <lineage>
        <taxon>Bacteria</taxon>
        <taxon>Pseudomonadati</taxon>
        <taxon>Pseudomonadota</taxon>
        <taxon>Alphaproteobacteria</taxon>
        <taxon>Acetobacterales</taxon>
        <taxon>Acetobacteraceae</taxon>
        <taxon>Tanticharoenia</taxon>
    </lineage>
</organism>
<dbReference type="AlphaFoldDB" id="A0A0D6MIV5"/>
<evidence type="ECO:0000313" key="10">
    <source>
        <dbReference type="EMBL" id="GAN53380.1"/>
    </source>
</evidence>
<dbReference type="SMART" id="SM00490">
    <property type="entry name" value="HELICc"/>
    <property type="match status" value="1"/>
</dbReference>
<dbReference type="CDD" id="cd00268">
    <property type="entry name" value="DEADc"/>
    <property type="match status" value="1"/>
</dbReference>
<comment type="similarity">
    <text evidence="5">Belongs to the DEAD box helicase family.</text>
</comment>
<feature type="domain" description="DEAD-box RNA helicase Q" evidence="9">
    <location>
        <begin position="8"/>
        <end position="36"/>
    </location>
</feature>
<evidence type="ECO:0000256" key="1">
    <source>
        <dbReference type="ARBA" id="ARBA00022741"/>
    </source>
</evidence>
<feature type="short sequence motif" description="Q motif" evidence="6">
    <location>
        <begin position="8"/>
        <end position="36"/>
    </location>
</feature>
<dbReference type="PANTHER" id="PTHR47959">
    <property type="entry name" value="ATP-DEPENDENT RNA HELICASE RHLE-RELATED"/>
    <property type="match status" value="1"/>
</dbReference>
<dbReference type="GO" id="GO:0016787">
    <property type="term" value="F:hydrolase activity"/>
    <property type="evidence" value="ECO:0007669"/>
    <property type="project" value="UniProtKB-KW"/>
</dbReference>
<name>A0A0D6MIV5_9PROT</name>
<dbReference type="OrthoDB" id="9805696at2"/>
<dbReference type="RefSeq" id="WP_048847228.1">
    <property type="nucleotide sequence ID" value="NZ_BALE01000009.1"/>
</dbReference>
<dbReference type="InterPro" id="IPR014014">
    <property type="entry name" value="RNA_helicase_DEAD_Q_motif"/>
</dbReference>
<accession>A0A0D6MIV5</accession>
<dbReference type="Gene3D" id="3.40.50.300">
    <property type="entry name" value="P-loop containing nucleotide triphosphate hydrolases"/>
    <property type="match status" value="2"/>
</dbReference>
<dbReference type="PROSITE" id="PS51194">
    <property type="entry name" value="HELICASE_CTER"/>
    <property type="match status" value="1"/>
</dbReference>
<gene>
    <name evidence="10" type="ORF">Tasa_009_175</name>
</gene>
<proteinExistence type="inferred from homology"/>
<dbReference type="InterPro" id="IPR011545">
    <property type="entry name" value="DEAD/DEAH_box_helicase_dom"/>
</dbReference>
<evidence type="ECO:0000259" key="7">
    <source>
        <dbReference type="PROSITE" id="PS51192"/>
    </source>
</evidence>
<dbReference type="InterPro" id="IPR044742">
    <property type="entry name" value="DEAD/DEAH_RhlB"/>
</dbReference>
<protein>
    <submittedName>
        <fullName evidence="10">ATP-dependent RNA helicase</fullName>
    </submittedName>
</protein>
<keyword evidence="1" id="KW-0547">Nucleotide-binding</keyword>
<keyword evidence="3 10" id="KW-0347">Helicase</keyword>
<dbReference type="InterPro" id="IPR001650">
    <property type="entry name" value="Helicase_C-like"/>
</dbReference>
<dbReference type="PROSITE" id="PS51192">
    <property type="entry name" value="HELICASE_ATP_BIND_1"/>
    <property type="match status" value="1"/>
</dbReference>
<dbReference type="EMBL" id="BALE01000009">
    <property type="protein sequence ID" value="GAN53380.1"/>
    <property type="molecule type" value="Genomic_DNA"/>
</dbReference>
<dbReference type="InterPro" id="IPR050079">
    <property type="entry name" value="DEAD_box_RNA_helicase"/>
</dbReference>
<feature type="domain" description="Helicase C-terminal" evidence="8">
    <location>
        <begin position="242"/>
        <end position="384"/>
    </location>
</feature>